<keyword evidence="6" id="KW-0813">Transport</keyword>
<comment type="similarity">
    <text evidence="6">Belongs to the exbB/tolQ family.</text>
</comment>
<evidence type="ECO:0000256" key="5">
    <source>
        <dbReference type="ARBA" id="ARBA00023136"/>
    </source>
</evidence>
<keyword evidence="6" id="KW-0653">Protein transport</keyword>
<protein>
    <submittedName>
        <fullName evidence="10">MotA/TolQ/ExbB proton channel family protein</fullName>
    </submittedName>
</protein>
<dbReference type="PANTHER" id="PTHR30625:SF11">
    <property type="entry name" value="MOTA_TOLQ_EXBB PROTON CHANNEL DOMAIN-CONTAINING PROTEIN"/>
    <property type="match status" value="1"/>
</dbReference>
<feature type="compositionally biased region" description="Basic and acidic residues" evidence="7">
    <location>
        <begin position="288"/>
        <end position="301"/>
    </location>
</feature>
<evidence type="ECO:0000256" key="2">
    <source>
        <dbReference type="ARBA" id="ARBA00022475"/>
    </source>
</evidence>
<evidence type="ECO:0000313" key="11">
    <source>
        <dbReference type="Proteomes" id="UP001216907"/>
    </source>
</evidence>
<accession>A0ABT6FCE0</accession>
<reference evidence="10 11" key="1">
    <citation type="submission" date="2023-03" db="EMBL/GenBank/DDBJ databases">
        <title>Paludisphaera mucosa sp. nov. a novel planctomycete from northern fen.</title>
        <authorList>
            <person name="Ivanova A."/>
        </authorList>
    </citation>
    <scope>NUCLEOTIDE SEQUENCE [LARGE SCALE GENOMIC DNA]</scope>
    <source>
        <strain evidence="10 11">Pla2</strain>
    </source>
</reference>
<organism evidence="10 11">
    <name type="scientific">Paludisphaera mucosa</name>
    <dbReference type="NCBI Taxonomy" id="3030827"/>
    <lineage>
        <taxon>Bacteria</taxon>
        <taxon>Pseudomonadati</taxon>
        <taxon>Planctomycetota</taxon>
        <taxon>Planctomycetia</taxon>
        <taxon>Isosphaerales</taxon>
        <taxon>Isosphaeraceae</taxon>
        <taxon>Paludisphaera</taxon>
    </lineage>
</organism>
<feature type="transmembrane region" description="Helical" evidence="8">
    <location>
        <begin position="64"/>
        <end position="81"/>
    </location>
</feature>
<keyword evidence="11" id="KW-1185">Reference proteome</keyword>
<proteinExistence type="inferred from homology"/>
<dbReference type="InterPro" id="IPR050790">
    <property type="entry name" value="ExbB/TolQ_transport"/>
</dbReference>
<comment type="caution">
    <text evidence="10">The sequence shown here is derived from an EMBL/GenBank/DDBJ whole genome shotgun (WGS) entry which is preliminary data.</text>
</comment>
<keyword evidence="4 8" id="KW-1133">Transmembrane helix</keyword>
<evidence type="ECO:0000256" key="4">
    <source>
        <dbReference type="ARBA" id="ARBA00022989"/>
    </source>
</evidence>
<keyword evidence="3 8" id="KW-0812">Transmembrane</keyword>
<feature type="domain" description="MotA/TolQ/ExbB proton channel" evidence="9">
    <location>
        <begin position="125"/>
        <end position="235"/>
    </location>
</feature>
<comment type="subcellular location">
    <subcellularLocation>
        <location evidence="1">Cell membrane</location>
        <topology evidence="1">Multi-pass membrane protein</topology>
    </subcellularLocation>
    <subcellularLocation>
        <location evidence="6">Membrane</location>
        <topology evidence="6">Multi-pass membrane protein</topology>
    </subcellularLocation>
</comment>
<evidence type="ECO:0000313" key="10">
    <source>
        <dbReference type="EMBL" id="MDG3005219.1"/>
    </source>
</evidence>
<name>A0ABT6FCE0_9BACT</name>
<evidence type="ECO:0000256" key="1">
    <source>
        <dbReference type="ARBA" id="ARBA00004651"/>
    </source>
</evidence>
<evidence type="ECO:0000256" key="6">
    <source>
        <dbReference type="RuleBase" id="RU004057"/>
    </source>
</evidence>
<feature type="region of interest" description="Disordered" evidence="7">
    <location>
        <begin position="258"/>
        <end position="301"/>
    </location>
</feature>
<gene>
    <name evidence="10" type="ORF">PZE19_15630</name>
</gene>
<dbReference type="PANTHER" id="PTHR30625">
    <property type="entry name" value="PROTEIN TOLQ"/>
    <property type="match status" value="1"/>
</dbReference>
<feature type="transmembrane region" description="Helical" evidence="8">
    <location>
        <begin position="205"/>
        <end position="226"/>
    </location>
</feature>
<feature type="transmembrane region" description="Helical" evidence="8">
    <location>
        <begin position="169"/>
        <end position="185"/>
    </location>
</feature>
<dbReference type="Pfam" id="PF01618">
    <property type="entry name" value="MotA_ExbB"/>
    <property type="match status" value="1"/>
</dbReference>
<evidence type="ECO:0000256" key="8">
    <source>
        <dbReference type="SAM" id="Phobius"/>
    </source>
</evidence>
<sequence length="301" mass="31962">MSLMSRRGPAVASGLIGIVLLAAAPAAFGGEAGVDLSVEVQRRLARAAGDVLVWYERTPPGERMAWGGLGACVVLGACVTLERLFRLRRRAVIPNDFLVRFLDRLHEGRLDGGKALDYCEMHPSPAARVALAAVRRWGRPAADLERAVGLAHRWESEQLRRNVDTLRRIAVLAPLLGLLGALMAADRLLRQAGDASPSAAALADALGPLTFGVAVGVAAMVFNDLLSTRVERLGAALDRLGAETIDAVAMTTAVAAPTFPSHSPTPHIRLGEPIVERRPSVAVPVRESSPRRPRDEPSAGA</sequence>
<evidence type="ECO:0000259" key="9">
    <source>
        <dbReference type="Pfam" id="PF01618"/>
    </source>
</evidence>
<dbReference type="RefSeq" id="WP_277861564.1">
    <property type="nucleotide sequence ID" value="NZ_JARRAG010000002.1"/>
</dbReference>
<keyword evidence="2" id="KW-1003">Cell membrane</keyword>
<dbReference type="Proteomes" id="UP001216907">
    <property type="component" value="Unassembled WGS sequence"/>
</dbReference>
<evidence type="ECO:0000256" key="3">
    <source>
        <dbReference type="ARBA" id="ARBA00022692"/>
    </source>
</evidence>
<keyword evidence="5 8" id="KW-0472">Membrane</keyword>
<dbReference type="InterPro" id="IPR002898">
    <property type="entry name" value="MotA_ExbB_proton_chnl"/>
</dbReference>
<evidence type="ECO:0000256" key="7">
    <source>
        <dbReference type="SAM" id="MobiDB-lite"/>
    </source>
</evidence>
<dbReference type="EMBL" id="JARRAG010000002">
    <property type="protein sequence ID" value="MDG3005219.1"/>
    <property type="molecule type" value="Genomic_DNA"/>
</dbReference>